<dbReference type="EMBL" id="JQAZ01000006">
    <property type="protein sequence ID" value="KRN30516.1"/>
    <property type="molecule type" value="Genomic_DNA"/>
</dbReference>
<proteinExistence type="inferred from homology"/>
<dbReference type="AlphaFoldDB" id="A0A0R2G0F1"/>
<keyword evidence="5 7" id="KW-0472">Membrane</keyword>
<accession>A0A0R2G0F1</accession>
<evidence type="ECO:0000256" key="5">
    <source>
        <dbReference type="ARBA" id="ARBA00023136"/>
    </source>
</evidence>
<dbReference type="InterPro" id="IPR000425">
    <property type="entry name" value="MIP"/>
</dbReference>
<feature type="transmembrane region" description="Helical" evidence="7">
    <location>
        <begin position="149"/>
        <end position="171"/>
    </location>
</feature>
<dbReference type="PANTHER" id="PTHR19139:SF199">
    <property type="entry name" value="MIP17260P"/>
    <property type="match status" value="1"/>
</dbReference>
<dbReference type="PRINTS" id="PR00783">
    <property type="entry name" value="MINTRINSICP"/>
</dbReference>
<dbReference type="EMBL" id="JQAT01000005">
    <property type="protein sequence ID" value="KRN28013.1"/>
    <property type="molecule type" value="Genomic_DNA"/>
</dbReference>
<comment type="similarity">
    <text evidence="2 6">Belongs to the MIP/aquaporin (TC 1.A.8) family.</text>
</comment>
<evidence type="ECO:0000256" key="4">
    <source>
        <dbReference type="ARBA" id="ARBA00022989"/>
    </source>
</evidence>
<dbReference type="OrthoDB" id="9807293at2"/>
<dbReference type="Proteomes" id="UP000051751">
    <property type="component" value="Unassembled WGS sequence"/>
</dbReference>
<dbReference type="GO" id="GO:0005886">
    <property type="term" value="C:plasma membrane"/>
    <property type="evidence" value="ECO:0007669"/>
    <property type="project" value="TreeGrafter"/>
</dbReference>
<dbReference type="STRING" id="81857.IV38_GL001854"/>
<protein>
    <recommendedName>
        <fullName evidence="12">Aquaporin</fullName>
    </recommendedName>
</protein>
<comment type="subcellular location">
    <subcellularLocation>
        <location evidence="1">Membrane</location>
        <topology evidence="1">Multi-pass membrane protein</topology>
    </subcellularLocation>
</comment>
<dbReference type="Pfam" id="PF00230">
    <property type="entry name" value="MIP"/>
    <property type="match status" value="1"/>
</dbReference>
<evidence type="ECO:0000256" key="3">
    <source>
        <dbReference type="ARBA" id="ARBA00022692"/>
    </source>
</evidence>
<organism evidence="9 10">
    <name type="scientific">Lactobacillus selangorensis</name>
    <dbReference type="NCBI Taxonomy" id="81857"/>
    <lineage>
        <taxon>Bacteria</taxon>
        <taxon>Bacillati</taxon>
        <taxon>Bacillota</taxon>
        <taxon>Bacilli</taxon>
        <taxon>Lactobacillales</taxon>
        <taxon>Lactobacillaceae</taxon>
        <taxon>Lactobacillus</taxon>
    </lineage>
</organism>
<keyword evidence="10" id="KW-1185">Reference proteome</keyword>
<evidence type="ECO:0000256" key="6">
    <source>
        <dbReference type="RuleBase" id="RU000477"/>
    </source>
</evidence>
<evidence type="ECO:0000256" key="1">
    <source>
        <dbReference type="ARBA" id="ARBA00004141"/>
    </source>
</evidence>
<feature type="transmembrane region" description="Helical" evidence="7">
    <location>
        <begin position="5"/>
        <end position="24"/>
    </location>
</feature>
<keyword evidence="4 7" id="KW-1133">Transmembrane helix</keyword>
<feature type="transmembrane region" description="Helical" evidence="7">
    <location>
        <begin position="191"/>
        <end position="213"/>
    </location>
</feature>
<dbReference type="Gene3D" id="1.20.1080.10">
    <property type="entry name" value="Glycerol uptake facilitator protein"/>
    <property type="match status" value="1"/>
</dbReference>
<gene>
    <name evidence="8" type="ORF">IV38_GL001854</name>
    <name evidence="9" type="ORF">IV40_GL001701</name>
</gene>
<keyword evidence="3 6" id="KW-0812">Transmembrane</keyword>
<feature type="transmembrane region" description="Helical" evidence="7">
    <location>
        <begin position="75"/>
        <end position="96"/>
    </location>
</feature>
<dbReference type="SUPFAM" id="SSF81338">
    <property type="entry name" value="Aquaporin-like"/>
    <property type="match status" value="1"/>
</dbReference>
<reference evidence="10 11" key="1">
    <citation type="journal article" date="2015" name="Genome Announc.">
        <title>Expanding the biotechnology potential of lactobacilli through comparative genomics of 213 strains and associated genera.</title>
        <authorList>
            <person name="Sun Z."/>
            <person name="Harris H.M."/>
            <person name="McCann A."/>
            <person name="Guo C."/>
            <person name="Argimon S."/>
            <person name="Zhang W."/>
            <person name="Yang X."/>
            <person name="Jeffery I.B."/>
            <person name="Cooney J.C."/>
            <person name="Kagawa T.F."/>
            <person name="Liu W."/>
            <person name="Song Y."/>
            <person name="Salvetti E."/>
            <person name="Wrobel A."/>
            <person name="Rasinkangas P."/>
            <person name="Parkhill J."/>
            <person name="Rea M.C."/>
            <person name="O'Sullivan O."/>
            <person name="Ritari J."/>
            <person name="Douillard F.P."/>
            <person name="Paul Ross R."/>
            <person name="Yang R."/>
            <person name="Briner A.E."/>
            <person name="Felis G.E."/>
            <person name="de Vos W.M."/>
            <person name="Barrangou R."/>
            <person name="Klaenhammer T.R."/>
            <person name="Caufield P.W."/>
            <person name="Cui Y."/>
            <person name="Zhang H."/>
            <person name="O'Toole P.W."/>
        </authorList>
    </citation>
    <scope>NUCLEOTIDE SEQUENCE [LARGE SCALE GENOMIC DNA]</scope>
    <source>
        <strain evidence="8 11">ATCC BAA-66</strain>
        <strain evidence="9 10">DSM 13344</strain>
    </source>
</reference>
<dbReference type="RefSeq" id="WP_057770340.1">
    <property type="nucleotide sequence ID" value="NZ_JQAT01000005.1"/>
</dbReference>
<evidence type="ECO:0000313" key="11">
    <source>
        <dbReference type="Proteomes" id="UP000051751"/>
    </source>
</evidence>
<evidence type="ECO:0000256" key="2">
    <source>
        <dbReference type="ARBA" id="ARBA00006175"/>
    </source>
</evidence>
<keyword evidence="6" id="KW-0813">Transport</keyword>
<feature type="transmembrane region" description="Helical" evidence="7">
    <location>
        <begin position="116"/>
        <end position="137"/>
    </location>
</feature>
<evidence type="ECO:0008006" key="12">
    <source>
        <dbReference type="Google" id="ProtNLM"/>
    </source>
</evidence>
<sequence>MKKYLAEFFGTMFFVFIGTGTVVLGKGSPLMIALAFGLGISISAYAIGSISGAMVNPAVSLAMYINKRLSLTDTLWYIVAEILGAIAASGLLDLFLGLDKLPKTNFGQNDFTTLSAGGAFVVETVFSFLFIFVILMVTSEKYGNSQMAGFVIGLTLTLLILVGLKLTGVSVNPARSIGPALFAGGTALSHLWVFILAPCVGGILAAWCSKFLFGSED</sequence>
<feature type="transmembrane region" description="Helical" evidence="7">
    <location>
        <begin position="30"/>
        <end position="55"/>
    </location>
</feature>
<name>A0A0R2G0F1_9LACO</name>
<dbReference type="InterPro" id="IPR023271">
    <property type="entry name" value="Aquaporin-like"/>
</dbReference>
<dbReference type="InterPro" id="IPR034294">
    <property type="entry name" value="Aquaporin_transptr"/>
</dbReference>
<comment type="caution">
    <text evidence="9">The sequence shown here is derived from an EMBL/GenBank/DDBJ whole genome shotgun (WGS) entry which is preliminary data.</text>
</comment>
<evidence type="ECO:0000313" key="9">
    <source>
        <dbReference type="EMBL" id="KRN30516.1"/>
    </source>
</evidence>
<evidence type="ECO:0000256" key="7">
    <source>
        <dbReference type="SAM" id="Phobius"/>
    </source>
</evidence>
<dbReference type="PANTHER" id="PTHR19139">
    <property type="entry name" value="AQUAPORIN TRANSPORTER"/>
    <property type="match status" value="1"/>
</dbReference>
<dbReference type="PATRIC" id="fig|81857.3.peg.1871"/>
<dbReference type="GO" id="GO:0015250">
    <property type="term" value="F:water channel activity"/>
    <property type="evidence" value="ECO:0007669"/>
    <property type="project" value="TreeGrafter"/>
</dbReference>
<evidence type="ECO:0000313" key="10">
    <source>
        <dbReference type="Proteomes" id="UP000051645"/>
    </source>
</evidence>
<evidence type="ECO:0000313" key="8">
    <source>
        <dbReference type="EMBL" id="KRN28013.1"/>
    </source>
</evidence>
<dbReference type="Proteomes" id="UP000051645">
    <property type="component" value="Unassembled WGS sequence"/>
</dbReference>